<dbReference type="EMBL" id="UYYG01001153">
    <property type="protein sequence ID" value="VDN55668.1"/>
    <property type="molecule type" value="Genomic_DNA"/>
</dbReference>
<gene>
    <name evidence="4" type="ORF">DME_LOCUS5641</name>
</gene>
<evidence type="ECO:0000259" key="3">
    <source>
        <dbReference type="PROSITE" id="PS51670"/>
    </source>
</evidence>
<evidence type="ECO:0000313" key="7">
    <source>
        <dbReference type="WBParaSite" id="DME_0000128101-mRNA-1"/>
    </source>
</evidence>
<dbReference type="AlphaFoldDB" id="A0A0N4U3H6"/>
<dbReference type="SUPFAM" id="SSF50814">
    <property type="entry name" value="Lipocalins"/>
    <property type="match status" value="1"/>
</dbReference>
<accession>A0A0N4U3H6</accession>
<dbReference type="OrthoDB" id="58529at2759"/>
<reference evidence="7" key="1">
    <citation type="submission" date="2017-02" db="UniProtKB">
        <authorList>
            <consortium name="WormBaseParasite"/>
        </authorList>
    </citation>
    <scope>IDENTIFICATION</scope>
</reference>
<dbReference type="PANTHER" id="PTHR15854:SF2">
    <property type="entry name" value="MARVEL DOMAIN-CONTAINING PROTEIN-RELATED"/>
    <property type="match status" value="1"/>
</dbReference>
<evidence type="ECO:0000313" key="4">
    <source>
        <dbReference type="EMBL" id="VDN55668.1"/>
    </source>
</evidence>
<feature type="compositionally biased region" description="Polar residues" evidence="2">
    <location>
        <begin position="1"/>
        <end position="12"/>
    </location>
</feature>
<reference evidence="4 6" key="2">
    <citation type="submission" date="2018-11" db="EMBL/GenBank/DDBJ databases">
        <authorList>
            <consortium name="Pathogen Informatics"/>
        </authorList>
    </citation>
    <scope>NUCLEOTIDE SEQUENCE [LARGE SCALE GENOMIC DNA]</scope>
</reference>
<dbReference type="WBParaSite" id="DME_0000128101-mRNA-1">
    <property type="protein sequence ID" value="DME_0000128101-mRNA-1"/>
    <property type="gene ID" value="DME_0000128101"/>
</dbReference>
<dbReference type="PANTHER" id="PTHR15854">
    <property type="entry name" value="THAP4 PROTEIN"/>
    <property type="match status" value="1"/>
</dbReference>
<feature type="region of interest" description="Disordered" evidence="2">
    <location>
        <begin position="1"/>
        <end position="28"/>
    </location>
</feature>
<organism evidence="5 7">
    <name type="scientific">Dracunculus medinensis</name>
    <name type="common">Guinea worm</name>
    <dbReference type="NCBI Taxonomy" id="318479"/>
    <lineage>
        <taxon>Eukaryota</taxon>
        <taxon>Metazoa</taxon>
        <taxon>Ecdysozoa</taxon>
        <taxon>Nematoda</taxon>
        <taxon>Chromadorea</taxon>
        <taxon>Rhabditida</taxon>
        <taxon>Spirurina</taxon>
        <taxon>Dracunculoidea</taxon>
        <taxon>Dracunculidae</taxon>
        <taxon>Dracunculus</taxon>
    </lineage>
</organism>
<keyword evidence="6" id="KW-1185">Reference proteome</keyword>
<dbReference type="PROSITE" id="PS51670">
    <property type="entry name" value="SHKT"/>
    <property type="match status" value="1"/>
</dbReference>
<evidence type="ECO:0000313" key="5">
    <source>
        <dbReference type="Proteomes" id="UP000038040"/>
    </source>
</evidence>
<dbReference type="Proteomes" id="UP000038040">
    <property type="component" value="Unplaced"/>
</dbReference>
<dbReference type="Gene3D" id="2.40.128.20">
    <property type="match status" value="1"/>
</dbReference>
<evidence type="ECO:0000313" key="6">
    <source>
        <dbReference type="Proteomes" id="UP000274756"/>
    </source>
</evidence>
<proteinExistence type="predicted"/>
<evidence type="ECO:0000256" key="2">
    <source>
        <dbReference type="SAM" id="MobiDB-lite"/>
    </source>
</evidence>
<protein>
    <submittedName>
        <fullName evidence="7">ShKT domain-containing protein</fullName>
    </submittedName>
</protein>
<comment type="caution">
    <text evidence="1">Lacks conserved residue(s) required for the propagation of feature annotation.</text>
</comment>
<dbReference type="InterPro" id="IPR003582">
    <property type="entry name" value="ShKT_dom"/>
</dbReference>
<dbReference type="InterPro" id="IPR014878">
    <property type="entry name" value="THAP4-like_heme-bd"/>
</dbReference>
<dbReference type="InterPro" id="IPR012674">
    <property type="entry name" value="Calycin"/>
</dbReference>
<sequence length="154" mass="16727">MLRVESFSNSLRRQAAGSGAPASNESPAKISAHATKTCEDRDYRCFDLVASGGEMSCSATSYTTKFCPKTCVLCGSMDKKAGGKAIFPTIPIFTYGEEIEISLPQPNMKGLKALNYSAFAWDINNQQELHSEYGYIAMNSRTNEVALTTVMNNG</sequence>
<dbReference type="InterPro" id="IPR045165">
    <property type="entry name" value="Nitrobindin"/>
</dbReference>
<evidence type="ECO:0000256" key="1">
    <source>
        <dbReference type="PROSITE-ProRule" id="PRU01005"/>
    </source>
</evidence>
<feature type="domain" description="ShKT" evidence="3">
    <location>
        <begin position="38"/>
        <end position="74"/>
    </location>
</feature>
<name>A0A0N4U3H6_DRAME</name>
<dbReference type="Proteomes" id="UP000274756">
    <property type="component" value="Unassembled WGS sequence"/>
</dbReference>
<dbReference type="Pfam" id="PF08768">
    <property type="entry name" value="THAP4_heme-bd"/>
    <property type="match status" value="1"/>
</dbReference>